<accession>A0A5B7IRN0</accession>
<organism evidence="3 4">
    <name type="scientific">Portunus trituberculatus</name>
    <name type="common">Swimming crab</name>
    <name type="synonym">Neptunus trituberculatus</name>
    <dbReference type="NCBI Taxonomy" id="210409"/>
    <lineage>
        <taxon>Eukaryota</taxon>
        <taxon>Metazoa</taxon>
        <taxon>Ecdysozoa</taxon>
        <taxon>Arthropoda</taxon>
        <taxon>Crustacea</taxon>
        <taxon>Multicrustacea</taxon>
        <taxon>Malacostraca</taxon>
        <taxon>Eumalacostraca</taxon>
        <taxon>Eucarida</taxon>
        <taxon>Decapoda</taxon>
        <taxon>Pleocyemata</taxon>
        <taxon>Brachyura</taxon>
        <taxon>Eubrachyura</taxon>
        <taxon>Portunoidea</taxon>
        <taxon>Portunidae</taxon>
        <taxon>Portuninae</taxon>
        <taxon>Portunus</taxon>
    </lineage>
</organism>
<comment type="caution">
    <text evidence="3">The sequence shown here is derived from an EMBL/GenBank/DDBJ whole genome shotgun (WGS) entry which is preliminary data.</text>
</comment>
<proteinExistence type="predicted"/>
<keyword evidence="4" id="KW-1185">Reference proteome</keyword>
<evidence type="ECO:0000256" key="1">
    <source>
        <dbReference type="SAM" id="MobiDB-lite"/>
    </source>
</evidence>
<gene>
    <name evidence="3" type="ORF">E2C01_079528</name>
</gene>
<name>A0A5B7IRN0_PORTR</name>
<keyword evidence="2" id="KW-0732">Signal</keyword>
<dbReference type="EMBL" id="VSRR010066416">
    <property type="protein sequence ID" value="MPC84779.1"/>
    <property type="molecule type" value="Genomic_DNA"/>
</dbReference>
<feature type="chain" id="PRO_5022924282" evidence="2">
    <location>
        <begin position="43"/>
        <end position="96"/>
    </location>
</feature>
<evidence type="ECO:0000313" key="4">
    <source>
        <dbReference type="Proteomes" id="UP000324222"/>
    </source>
</evidence>
<reference evidence="3 4" key="1">
    <citation type="submission" date="2019-05" db="EMBL/GenBank/DDBJ databases">
        <title>Another draft genome of Portunus trituberculatus and its Hox gene families provides insights of decapod evolution.</title>
        <authorList>
            <person name="Jeong J.-H."/>
            <person name="Song I."/>
            <person name="Kim S."/>
            <person name="Choi T."/>
            <person name="Kim D."/>
            <person name="Ryu S."/>
            <person name="Kim W."/>
        </authorList>
    </citation>
    <scope>NUCLEOTIDE SEQUENCE [LARGE SCALE GENOMIC DNA]</scope>
    <source>
        <tissue evidence="3">Muscle</tissue>
    </source>
</reference>
<dbReference type="AlphaFoldDB" id="A0A5B7IRN0"/>
<dbReference type="Proteomes" id="UP000324222">
    <property type="component" value="Unassembled WGS sequence"/>
</dbReference>
<feature type="signal peptide" evidence="2">
    <location>
        <begin position="1"/>
        <end position="42"/>
    </location>
</feature>
<sequence length="96" mass="10576">MLVGEQWQETHSTPQHPSRSPLEAPLVLHLLILLLDLLVVLGEDGTVEVSPGVLSLRHQLLHLLLNQPAGRDRQRCGVWVLSQTCSRTGISVGLFV</sequence>
<protein>
    <submittedName>
        <fullName evidence="3">Uncharacterized protein</fullName>
    </submittedName>
</protein>
<evidence type="ECO:0000256" key="2">
    <source>
        <dbReference type="SAM" id="SignalP"/>
    </source>
</evidence>
<evidence type="ECO:0000313" key="3">
    <source>
        <dbReference type="EMBL" id="MPC84779.1"/>
    </source>
</evidence>
<feature type="region of interest" description="Disordered" evidence="1">
    <location>
        <begin position="1"/>
        <end position="20"/>
    </location>
</feature>
<feature type="compositionally biased region" description="Polar residues" evidence="1">
    <location>
        <begin position="7"/>
        <end position="18"/>
    </location>
</feature>